<dbReference type="Proteomes" id="UP000019402">
    <property type="component" value="Unassembled WGS sequence"/>
</dbReference>
<evidence type="ECO:0000256" key="2">
    <source>
        <dbReference type="SAM" id="SignalP"/>
    </source>
</evidence>
<dbReference type="SUPFAM" id="SSF48452">
    <property type="entry name" value="TPR-like"/>
    <property type="match status" value="1"/>
</dbReference>
<dbReference type="PROSITE" id="PS50005">
    <property type="entry name" value="TPR"/>
    <property type="match status" value="1"/>
</dbReference>
<evidence type="ECO:0000313" key="3">
    <source>
        <dbReference type="EMBL" id="GAF01949.1"/>
    </source>
</evidence>
<evidence type="ECO:0000313" key="4">
    <source>
        <dbReference type="Proteomes" id="UP000019402"/>
    </source>
</evidence>
<keyword evidence="4" id="KW-1185">Reference proteome</keyword>
<dbReference type="STRING" id="869213.GCA_000517085_01526"/>
<gene>
    <name evidence="3" type="ORF">JCM21142_1572</name>
</gene>
<organism evidence="3 4">
    <name type="scientific">Saccharicrinis fermentans DSM 9555 = JCM 21142</name>
    <dbReference type="NCBI Taxonomy" id="869213"/>
    <lineage>
        <taxon>Bacteria</taxon>
        <taxon>Pseudomonadati</taxon>
        <taxon>Bacteroidota</taxon>
        <taxon>Bacteroidia</taxon>
        <taxon>Marinilabiliales</taxon>
        <taxon>Marinilabiliaceae</taxon>
        <taxon>Saccharicrinis</taxon>
    </lineage>
</organism>
<comment type="caution">
    <text evidence="3">The sequence shown here is derived from an EMBL/GenBank/DDBJ whole genome shotgun (WGS) entry which is preliminary data.</text>
</comment>
<evidence type="ECO:0000256" key="1">
    <source>
        <dbReference type="PROSITE-ProRule" id="PRU00339"/>
    </source>
</evidence>
<proteinExistence type="predicted"/>
<dbReference type="SMART" id="SM00028">
    <property type="entry name" value="TPR"/>
    <property type="match status" value="3"/>
</dbReference>
<keyword evidence="1" id="KW-0802">TPR repeat</keyword>
<feature type="chain" id="PRO_5004906685" evidence="2">
    <location>
        <begin position="23"/>
        <end position="290"/>
    </location>
</feature>
<dbReference type="AlphaFoldDB" id="W7YH78"/>
<dbReference type="RefSeq" id="WP_027471331.1">
    <property type="nucleotide sequence ID" value="NZ_BAMD01000004.1"/>
</dbReference>
<keyword evidence="2" id="KW-0732">Signal</keyword>
<accession>W7YH78</accession>
<sequence>MKRVRNLMIPVLLFFLFHQAKAQDVSALYSSAKALVVAQDYNGALLKYKAAFETGEGDSAQVGEGYGYAGICYEEIGNIQEALEHYTKALKYKVLELSIYDKAIALAKTAKQNDLHEWMLLEKGKYFPEFEWDVERSLCTHYLRTKQYDKLLVSSDKLMQWFPDSPKYPYYKGLGFQSTGQIDSAEEVYKVALQKDPDYTSANMRLGQILFEKGNAVYAKKKKAYEAIAKPSRVDYSKYIKSLEGAKVIYREAETYLSKAYEKKQDPNLKKMLYAVYTRLGEKEKAQKYK</sequence>
<dbReference type="EMBL" id="BAMD01000004">
    <property type="protein sequence ID" value="GAF01949.1"/>
    <property type="molecule type" value="Genomic_DNA"/>
</dbReference>
<protein>
    <submittedName>
        <fullName evidence="3">Photosystem I assembly protein Ycf3</fullName>
    </submittedName>
</protein>
<reference evidence="3 4" key="1">
    <citation type="journal article" date="2014" name="Genome Announc.">
        <title>Draft Genome Sequence of Cytophaga fermentans JCM 21142T, a Facultative Anaerobe Isolated from Marine Mud.</title>
        <authorList>
            <person name="Starns D."/>
            <person name="Oshima K."/>
            <person name="Suda W."/>
            <person name="Iino T."/>
            <person name="Yuki M."/>
            <person name="Inoue J."/>
            <person name="Kitamura K."/>
            <person name="Iida T."/>
            <person name="Darby A."/>
            <person name="Hattori M."/>
            <person name="Ohkuma M."/>
        </authorList>
    </citation>
    <scope>NUCLEOTIDE SEQUENCE [LARGE SCALE GENOMIC DNA]</scope>
    <source>
        <strain evidence="3 4">JCM 21142</strain>
    </source>
</reference>
<name>W7YH78_9BACT</name>
<dbReference type="Gene3D" id="1.25.40.10">
    <property type="entry name" value="Tetratricopeptide repeat domain"/>
    <property type="match status" value="2"/>
</dbReference>
<dbReference type="InterPro" id="IPR011990">
    <property type="entry name" value="TPR-like_helical_dom_sf"/>
</dbReference>
<dbReference type="Pfam" id="PF13432">
    <property type="entry name" value="TPR_16"/>
    <property type="match status" value="1"/>
</dbReference>
<feature type="repeat" description="TPR" evidence="1">
    <location>
        <begin position="63"/>
        <end position="96"/>
    </location>
</feature>
<dbReference type="eggNOG" id="ENOG5030JY1">
    <property type="taxonomic scope" value="Bacteria"/>
</dbReference>
<dbReference type="OrthoDB" id="1119522at2"/>
<feature type="signal peptide" evidence="2">
    <location>
        <begin position="1"/>
        <end position="22"/>
    </location>
</feature>
<dbReference type="InterPro" id="IPR019734">
    <property type="entry name" value="TPR_rpt"/>
</dbReference>